<dbReference type="PRINTS" id="PR00081">
    <property type="entry name" value="GDHRDH"/>
</dbReference>
<dbReference type="PRINTS" id="PR00080">
    <property type="entry name" value="SDRFAMILY"/>
</dbReference>
<dbReference type="Proteomes" id="UP000670947">
    <property type="component" value="Unassembled WGS sequence"/>
</dbReference>
<name>A0ABS3W5F1_9BACL</name>
<dbReference type="RefSeq" id="WP_208846561.1">
    <property type="nucleotide sequence ID" value="NZ_JAGGDJ010000002.1"/>
</dbReference>
<dbReference type="InterPro" id="IPR002347">
    <property type="entry name" value="SDR_fam"/>
</dbReference>
<dbReference type="CDD" id="cd05233">
    <property type="entry name" value="SDR_c"/>
    <property type="match status" value="1"/>
</dbReference>
<evidence type="ECO:0000256" key="1">
    <source>
        <dbReference type="ARBA" id="ARBA00006484"/>
    </source>
</evidence>
<keyword evidence="4" id="KW-1185">Reference proteome</keyword>
<dbReference type="EC" id="1.1.1.47" evidence="3"/>
<evidence type="ECO:0000313" key="3">
    <source>
        <dbReference type="EMBL" id="MBO7743541.1"/>
    </source>
</evidence>
<gene>
    <name evidence="3" type="ORF">I8J29_05000</name>
</gene>
<dbReference type="GO" id="GO:0047936">
    <property type="term" value="F:glucose 1-dehydrogenase [NAD(P)+] activity"/>
    <property type="evidence" value="ECO:0007669"/>
    <property type="project" value="UniProtKB-EC"/>
</dbReference>
<reference evidence="3 4" key="1">
    <citation type="submission" date="2021-03" db="EMBL/GenBank/DDBJ databases">
        <title>Paenibacillus artemisicola MWE-103 whole genome sequence.</title>
        <authorList>
            <person name="Ham Y.J."/>
        </authorList>
    </citation>
    <scope>NUCLEOTIDE SEQUENCE [LARGE SCALE GENOMIC DNA]</scope>
    <source>
        <strain evidence="3 4">MWE-103</strain>
    </source>
</reference>
<keyword evidence="2 3" id="KW-0560">Oxidoreductase</keyword>
<dbReference type="EMBL" id="JAGGDJ010000002">
    <property type="protein sequence ID" value="MBO7743541.1"/>
    <property type="molecule type" value="Genomic_DNA"/>
</dbReference>
<organism evidence="3 4">
    <name type="scientific">Paenibacillus artemisiicola</name>
    <dbReference type="NCBI Taxonomy" id="1172618"/>
    <lineage>
        <taxon>Bacteria</taxon>
        <taxon>Bacillati</taxon>
        <taxon>Bacillota</taxon>
        <taxon>Bacilli</taxon>
        <taxon>Bacillales</taxon>
        <taxon>Paenibacillaceae</taxon>
        <taxon>Paenibacillus</taxon>
    </lineage>
</organism>
<proteinExistence type="inferred from homology"/>
<dbReference type="SUPFAM" id="SSF51735">
    <property type="entry name" value="NAD(P)-binding Rossmann-fold domains"/>
    <property type="match status" value="1"/>
</dbReference>
<comment type="similarity">
    <text evidence="1">Belongs to the short-chain dehydrogenases/reductases (SDR) family.</text>
</comment>
<evidence type="ECO:0000313" key="4">
    <source>
        <dbReference type="Proteomes" id="UP000670947"/>
    </source>
</evidence>
<accession>A0ABS3W5F1</accession>
<dbReference type="NCBIfam" id="NF005559">
    <property type="entry name" value="PRK07231.1"/>
    <property type="match status" value="1"/>
</dbReference>
<protein>
    <submittedName>
        <fullName evidence="3">Glucose 1-dehydrogenase</fullName>
        <ecNumber evidence="3">1.1.1.47</ecNumber>
    </submittedName>
</protein>
<evidence type="ECO:0000256" key="2">
    <source>
        <dbReference type="ARBA" id="ARBA00023002"/>
    </source>
</evidence>
<dbReference type="PANTHER" id="PTHR24321:SF8">
    <property type="entry name" value="ESTRADIOL 17-BETA-DEHYDROGENASE 8-RELATED"/>
    <property type="match status" value="1"/>
</dbReference>
<dbReference type="Pfam" id="PF13561">
    <property type="entry name" value="adh_short_C2"/>
    <property type="match status" value="1"/>
</dbReference>
<dbReference type="InterPro" id="IPR036291">
    <property type="entry name" value="NAD(P)-bd_dom_sf"/>
</dbReference>
<dbReference type="PANTHER" id="PTHR24321">
    <property type="entry name" value="DEHYDROGENASES, SHORT CHAIN"/>
    <property type="match status" value="1"/>
</dbReference>
<comment type="caution">
    <text evidence="3">The sequence shown here is derived from an EMBL/GenBank/DDBJ whole genome shotgun (WGS) entry which is preliminary data.</text>
</comment>
<sequence>MTQTTTQPFAGKTALITGGGSGIGRAAALALAAEGCTVTVAGRTAATLAETVRLIEAAGGTAGYVVADVREEEAVRRAVAIAAGDAGRLDFAVNSAGVDGGDYARPLIDYAGDTLDLMLATNVRGMFYSMKYELEFMSAQGHGSIVNISSGAGLAGVPGYSGYVASKHAEIGLTKSAALDYASFGIRVNAVCPGLVNTPLIANMLKDNPEWSGALVAAHPLGRIAEPEEIADAIVWLCSDKSSFVTGIGLPVDGGYLAR</sequence>
<dbReference type="Gene3D" id="3.40.50.720">
    <property type="entry name" value="NAD(P)-binding Rossmann-like Domain"/>
    <property type="match status" value="1"/>
</dbReference>